<dbReference type="EMBL" id="JAROCC010000011">
    <property type="protein sequence ID" value="MDN4608515.1"/>
    <property type="molecule type" value="Genomic_DNA"/>
</dbReference>
<organism evidence="2 3">
    <name type="scientific">Sporosarcina highlanderae</name>
    <dbReference type="NCBI Taxonomy" id="3035916"/>
    <lineage>
        <taxon>Bacteria</taxon>
        <taxon>Bacillati</taxon>
        <taxon>Bacillota</taxon>
        <taxon>Bacilli</taxon>
        <taxon>Bacillales</taxon>
        <taxon>Caryophanaceae</taxon>
        <taxon>Sporosarcina</taxon>
    </lineage>
</organism>
<keyword evidence="3" id="KW-1185">Reference proteome</keyword>
<dbReference type="RefSeq" id="WP_301244627.1">
    <property type="nucleotide sequence ID" value="NZ_JAROCC010000011.1"/>
</dbReference>
<keyword evidence="1" id="KW-0472">Membrane</keyword>
<evidence type="ECO:0000313" key="3">
    <source>
        <dbReference type="Proteomes" id="UP001175097"/>
    </source>
</evidence>
<feature type="transmembrane region" description="Helical" evidence="1">
    <location>
        <begin position="149"/>
        <end position="172"/>
    </location>
</feature>
<sequence length="233" mass="26620">MTNFESKQEIGELVQEKMYPYRKGMMLVLSMGSLLFAYILYLSQLFVMGDAHIIWLVFAVLISTSILMVTVRPVILLNRRLWMNSLLLVHLLIYFYGLLLASDINQPYSSGLTIIAVILVLLSIVLVYRTTIYDFPSKRQRLIKDTRRLHFINITTGIFIILVTLFFLWAFLLFSGRATLGFLTLLTPISGWILSYTLQMKLLANQQKAAAYAIVFIQTAVIVTGIVLWIIGL</sequence>
<feature type="transmembrane region" description="Helical" evidence="1">
    <location>
        <begin position="26"/>
        <end position="47"/>
    </location>
</feature>
<gene>
    <name evidence="2" type="ORF">P5G49_13645</name>
</gene>
<reference evidence="2" key="1">
    <citation type="submission" date="2023-03" db="EMBL/GenBank/DDBJ databases">
        <title>MT1 and MT2 Draft Genomes of Novel Species.</title>
        <authorList>
            <person name="Venkateswaran K."/>
        </authorList>
    </citation>
    <scope>NUCLEOTIDE SEQUENCE</scope>
    <source>
        <strain evidence="2">F6_3S_P_2</strain>
    </source>
</reference>
<feature type="transmembrane region" description="Helical" evidence="1">
    <location>
        <begin position="178"/>
        <end position="198"/>
    </location>
</feature>
<keyword evidence="1" id="KW-0812">Transmembrane</keyword>
<feature type="transmembrane region" description="Helical" evidence="1">
    <location>
        <begin position="81"/>
        <end position="102"/>
    </location>
</feature>
<evidence type="ECO:0000313" key="2">
    <source>
        <dbReference type="EMBL" id="MDN4608515.1"/>
    </source>
</evidence>
<feature type="transmembrane region" description="Helical" evidence="1">
    <location>
        <begin position="108"/>
        <end position="128"/>
    </location>
</feature>
<comment type="caution">
    <text evidence="2">The sequence shown here is derived from an EMBL/GenBank/DDBJ whole genome shotgun (WGS) entry which is preliminary data.</text>
</comment>
<evidence type="ECO:0000256" key="1">
    <source>
        <dbReference type="SAM" id="Phobius"/>
    </source>
</evidence>
<feature type="transmembrane region" description="Helical" evidence="1">
    <location>
        <begin position="210"/>
        <end position="231"/>
    </location>
</feature>
<name>A0ABT8JTQ6_9BACL</name>
<accession>A0ABT8JTQ6</accession>
<feature type="transmembrane region" description="Helical" evidence="1">
    <location>
        <begin position="53"/>
        <end position="74"/>
    </location>
</feature>
<keyword evidence="1" id="KW-1133">Transmembrane helix</keyword>
<dbReference type="Proteomes" id="UP001175097">
    <property type="component" value="Unassembled WGS sequence"/>
</dbReference>
<proteinExistence type="predicted"/>
<protein>
    <submittedName>
        <fullName evidence="2">Uncharacterized protein</fullName>
    </submittedName>
</protein>